<evidence type="ECO:0000313" key="2">
    <source>
        <dbReference type="Proteomes" id="UP001597101"/>
    </source>
</evidence>
<reference evidence="2" key="1">
    <citation type="journal article" date="2019" name="Int. J. Syst. Evol. Microbiol.">
        <title>The Global Catalogue of Microorganisms (GCM) 10K type strain sequencing project: providing services to taxonomists for standard genome sequencing and annotation.</title>
        <authorList>
            <consortium name="The Broad Institute Genomics Platform"/>
            <consortium name="The Broad Institute Genome Sequencing Center for Infectious Disease"/>
            <person name="Wu L."/>
            <person name="Ma J."/>
        </authorList>
    </citation>
    <scope>NUCLEOTIDE SEQUENCE [LARGE SCALE GENOMIC DNA]</scope>
    <source>
        <strain evidence="2">CCUG 60023</strain>
    </source>
</reference>
<dbReference type="InterPro" id="IPR010349">
    <property type="entry name" value="Asparaginase_II"/>
</dbReference>
<dbReference type="PANTHER" id="PTHR42110:SF1">
    <property type="entry name" value="L-ASPARAGINASE, PUTATIVE (AFU_ORTHOLOGUE AFUA_3G11890)-RELATED"/>
    <property type="match status" value="1"/>
</dbReference>
<dbReference type="Pfam" id="PF06089">
    <property type="entry name" value="Asparaginase_II"/>
    <property type="match status" value="1"/>
</dbReference>
<accession>A0ABW3FGG1</accession>
<gene>
    <name evidence="1" type="ORF">ACFQ14_14280</name>
</gene>
<dbReference type="PANTHER" id="PTHR42110">
    <property type="entry name" value="L-ASPARAGINASE, PUTATIVE (AFU_ORTHOLOGUE AFUA_3G11890)-RELATED"/>
    <property type="match status" value="1"/>
</dbReference>
<evidence type="ECO:0000313" key="1">
    <source>
        <dbReference type="EMBL" id="MFD0917574.1"/>
    </source>
</evidence>
<dbReference type="EMBL" id="JBHTJV010000013">
    <property type="protein sequence ID" value="MFD0917574.1"/>
    <property type="molecule type" value="Genomic_DNA"/>
</dbReference>
<dbReference type="RefSeq" id="WP_377213431.1">
    <property type="nucleotide sequence ID" value="NZ_JBHTJV010000013.1"/>
</dbReference>
<comment type="caution">
    <text evidence="1">The sequence shown here is derived from an EMBL/GenBank/DDBJ whole genome shotgun (WGS) entry which is preliminary data.</text>
</comment>
<protein>
    <submittedName>
        <fullName evidence="1">Asparaginase</fullName>
    </submittedName>
</protein>
<name>A0ABW3FGG1_9HYPH</name>
<proteinExistence type="predicted"/>
<dbReference type="Proteomes" id="UP001597101">
    <property type="component" value="Unassembled WGS sequence"/>
</dbReference>
<sequence length="336" mass="35615">MTNPILVEVSRGPKVESVHRGAIAVMDAQGKSVLSFGDTEAPVFPRSAVKAIQALPLIESGAADAYGFGDKELSLACSSHSGEDEHVAMARSMLKRAGFSEDMLECGGHWSTNHRTLLHQTTIYPINSTPPAVCNNCSGKHTGFVCTAAHTGVDPKGYIGRDHTIQKNINTVMQEVTGAAHDEDICGTDGCSIPTYAVPLSAMATGFARMATGVGLPPERATAAKRLLNACMNEPFYMAGTKRFCTEYMTLGAGRLFAKTGAEGVFCAAIPELGVGIALKVDDGTTRASEAMMAAVTARLLPADDPLQQGLARWTDKRMRNWNGLDVGRVTATLPL</sequence>
<keyword evidence="2" id="KW-1185">Reference proteome</keyword>
<organism evidence="1 2">
    <name type="scientific">Pseudahrensia aquimaris</name>
    <dbReference type="NCBI Taxonomy" id="744461"/>
    <lineage>
        <taxon>Bacteria</taxon>
        <taxon>Pseudomonadati</taxon>
        <taxon>Pseudomonadota</taxon>
        <taxon>Alphaproteobacteria</taxon>
        <taxon>Hyphomicrobiales</taxon>
        <taxon>Ahrensiaceae</taxon>
        <taxon>Pseudahrensia</taxon>
    </lineage>
</organism>